<protein>
    <submittedName>
        <fullName evidence="2">Uncharacterized protein</fullName>
    </submittedName>
</protein>
<evidence type="ECO:0000256" key="1">
    <source>
        <dbReference type="SAM" id="Coils"/>
    </source>
</evidence>
<sequence>MIDTIQGVDVPIVYSLKDEDEFLISQKVFDSNGLINFEEGKISFKNIKMNNYFNNSMEIFDPNSDIKIVASNNLYYIETNKIFSNIENQIKNLENQIEKLENILREN</sequence>
<name>A0A6J5MNC8_9CAUD</name>
<proteinExistence type="predicted"/>
<evidence type="ECO:0000313" key="2">
    <source>
        <dbReference type="EMBL" id="CAB4146520.1"/>
    </source>
</evidence>
<accession>A0A6J5MNC8</accession>
<dbReference type="EMBL" id="LR796465">
    <property type="protein sequence ID" value="CAB4146520.1"/>
    <property type="molecule type" value="Genomic_DNA"/>
</dbReference>
<reference evidence="2" key="1">
    <citation type="submission" date="2020-04" db="EMBL/GenBank/DDBJ databases">
        <authorList>
            <person name="Chiriac C."/>
            <person name="Salcher M."/>
            <person name="Ghai R."/>
            <person name="Kavagutti S V."/>
        </authorList>
    </citation>
    <scope>NUCLEOTIDE SEQUENCE</scope>
</reference>
<organism evidence="2">
    <name type="scientific">uncultured Caudovirales phage</name>
    <dbReference type="NCBI Taxonomy" id="2100421"/>
    <lineage>
        <taxon>Viruses</taxon>
        <taxon>Duplodnaviria</taxon>
        <taxon>Heunggongvirae</taxon>
        <taxon>Uroviricota</taxon>
        <taxon>Caudoviricetes</taxon>
        <taxon>Peduoviridae</taxon>
        <taxon>Maltschvirus</taxon>
        <taxon>Maltschvirus maltsch</taxon>
    </lineage>
</organism>
<keyword evidence="1" id="KW-0175">Coiled coil</keyword>
<feature type="coiled-coil region" evidence="1">
    <location>
        <begin position="76"/>
        <end position="106"/>
    </location>
</feature>
<gene>
    <name evidence="2" type="ORF">UFOVP495_24</name>
</gene>